<evidence type="ECO:0000313" key="3">
    <source>
        <dbReference type="EMBL" id="RJE89382.1"/>
    </source>
</evidence>
<dbReference type="EMBL" id="QZCG01000001">
    <property type="protein sequence ID" value="RJE89382.1"/>
    <property type="molecule type" value="Genomic_DNA"/>
</dbReference>
<dbReference type="PANTHER" id="PTHR11091">
    <property type="entry name" value="OXIDOREDUCTASE-RELATED"/>
    <property type="match status" value="1"/>
</dbReference>
<evidence type="ECO:0000313" key="4">
    <source>
        <dbReference type="Proteomes" id="UP000284202"/>
    </source>
</evidence>
<keyword evidence="4" id="KW-1185">Reference proteome</keyword>
<sequence length="334" mass="35749">MMNSKTYERITRQRAADLAAAILTKAGFSAAHVSVMAQNMLDAQAQECHSHGLYRLITCSDMAATGLVNLTAEPKLTDHAPAIVKADAQGGNSLLAFDTALDMLTGKASDSGIAALAINNCFHYSALWWEVEQLSKRGFVALAMTPTHPYVAPFGGKEPLFGTNPLAFSWPRPEGEPYTFDFATSAAARGEVEIRSRRGESLPAGWAIDKDGNPTTESERALSGALLPFGGHKGSAISTMIELMAGPLIGDMLSSQTSAPGMNSDKGILHGELVIVFDPKRFGISPDSAETLFRQITDQGARLPSQRRRAARLQSEKDGLLVSSELLADLNRMA</sequence>
<dbReference type="Gene3D" id="3.30.1370.60">
    <property type="entry name" value="Hypothetical oxidoreductase yiak, domain 2"/>
    <property type="match status" value="1"/>
</dbReference>
<dbReference type="GO" id="GO:0016491">
    <property type="term" value="F:oxidoreductase activity"/>
    <property type="evidence" value="ECO:0007669"/>
    <property type="project" value="UniProtKB-KW"/>
</dbReference>
<name>A0A418T857_9RHOB</name>
<dbReference type="OrthoDB" id="9811519at2"/>
<protein>
    <submittedName>
        <fullName evidence="3">Oxidoreductase</fullName>
    </submittedName>
</protein>
<dbReference type="Proteomes" id="UP000284202">
    <property type="component" value="Unassembled WGS sequence"/>
</dbReference>
<dbReference type="InterPro" id="IPR043143">
    <property type="entry name" value="Mal/L-sulf/L-lact_DH-like_NADP"/>
</dbReference>
<comment type="similarity">
    <text evidence="1">Belongs to the LDH2/MDH2 oxidoreductase family.</text>
</comment>
<dbReference type="InterPro" id="IPR036111">
    <property type="entry name" value="Mal/L-sulfo/L-lacto_DH-like_sf"/>
</dbReference>
<dbReference type="RefSeq" id="WP_119745274.1">
    <property type="nucleotide sequence ID" value="NZ_QZCG01000001.1"/>
</dbReference>
<dbReference type="PANTHER" id="PTHR11091:SF0">
    <property type="entry name" value="MALATE DEHYDROGENASE"/>
    <property type="match status" value="1"/>
</dbReference>
<dbReference type="InterPro" id="IPR003767">
    <property type="entry name" value="Malate/L-lactate_DH-like"/>
</dbReference>
<evidence type="ECO:0000256" key="2">
    <source>
        <dbReference type="ARBA" id="ARBA00023002"/>
    </source>
</evidence>
<keyword evidence="2" id="KW-0560">Oxidoreductase</keyword>
<dbReference type="SUPFAM" id="SSF89733">
    <property type="entry name" value="L-sulfolactate dehydrogenase-like"/>
    <property type="match status" value="1"/>
</dbReference>
<gene>
    <name evidence="3" type="ORF">D3P04_01755</name>
</gene>
<comment type="caution">
    <text evidence="3">The sequence shown here is derived from an EMBL/GenBank/DDBJ whole genome shotgun (WGS) entry which is preliminary data.</text>
</comment>
<reference evidence="4" key="1">
    <citation type="submission" date="2018-09" db="EMBL/GenBank/DDBJ databases">
        <title>Acidovorax cavernicola nov. sp. isolated from Gruta de las Maravillas (Aracena, Spain).</title>
        <authorList>
            <person name="Jurado V."/>
            <person name="Gutierrez-Patricio S."/>
            <person name="Gonzalez-Pimentel J.L."/>
            <person name="Miller A.Z."/>
            <person name="Laiz L."/>
            <person name="Saiz-Jimenez C."/>
        </authorList>
    </citation>
    <scope>NUCLEOTIDE SEQUENCE [LARGE SCALE GENOMIC DNA]</scope>
    <source>
        <strain evidence="4">1011MAR3C25</strain>
    </source>
</reference>
<proteinExistence type="inferred from homology"/>
<accession>A0A418T857</accession>
<dbReference type="AlphaFoldDB" id="A0A418T857"/>
<dbReference type="InterPro" id="IPR043144">
    <property type="entry name" value="Mal/L-sulf/L-lact_DH-like_ah"/>
</dbReference>
<dbReference type="Pfam" id="PF02615">
    <property type="entry name" value="Ldh_2"/>
    <property type="match status" value="1"/>
</dbReference>
<organism evidence="3 4">
    <name type="scientific">Paracoccus onubensis</name>
    <dbReference type="NCBI Taxonomy" id="1675788"/>
    <lineage>
        <taxon>Bacteria</taxon>
        <taxon>Pseudomonadati</taxon>
        <taxon>Pseudomonadota</taxon>
        <taxon>Alphaproteobacteria</taxon>
        <taxon>Rhodobacterales</taxon>
        <taxon>Paracoccaceae</taxon>
        <taxon>Paracoccus</taxon>
    </lineage>
</organism>
<dbReference type="Gene3D" id="1.10.1530.10">
    <property type="match status" value="1"/>
</dbReference>
<evidence type="ECO:0000256" key="1">
    <source>
        <dbReference type="ARBA" id="ARBA00006056"/>
    </source>
</evidence>